<evidence type="ECO:0000256" key="1">
    <source>
        <dbReference type="ARBA" id="ARBA00022801"/>
    </source>
</evidence>
<dbReference type="SMART" id="SM00295">
    <property type="entry name" value="B41"/>
    <property type="match status" value="1"/>
</dbReference>
<keyword evidence="1" id="KW-0378">Hydrolase</keyword>
<feature type="domain" description="FERM" evidence="2">
    <location>
        <begin position="21"/>
        <end position="253"/>
    </location>
</feature>
<evidence type="ECO:0000259" key="2">
    <source>
        <dbReference type="PROSITE" id="PS50057"/>
    </source>
</evidence>
<keyword evidence="3" id="KW-0675">Receptor</keyword>
<evidence type="ECO:0000313" key="3">
    <source>
        <dbReference type="EMBL" id="TNN15071.1"/>
    </source>
</evidence>
<sequence>MPLKLNFKRTHRYNVAAKDLHVIRIYTLDNTCVEYTVSSNTTGRDALEYVAQRLDIEDTYFFGFTYEDWVGEQRCLFLSKSIKKQLDKYARQHALTLTVMLFIDNPQFVPDPQIRRWFYLQLRRNVAKGLLPVTLKLAIKLQAYSLQAEFGDFVDVETTLSNWRERNLQSETSIIGAFDLSTTEYVDDIVWGYSHLQGVSQDNAIWYFLDEIRHNPLYGVRTFTGMSNLYIQKLAAYYVIGKPSSVASYLTHY</sequence>
<dbReference type="InterPro" id="IPR000299">
    <property type="entry name" value="FERM_domain"/>
</dbReference>
<keyword evidence="4" id="KW-1185">Reference proteome</keyword>
<dbReference type="InterPro" id="IPR019748">
    <property type="entry name" value="FERM_central"/>
</dbReference>
<dbReference type="SUPFAM" id="SSF47031">
    <property type="entry name" value="Second domain of FERM"/>
    <property type="match status" value="1"/>
</dbReference>
<dbReference type="OrthoDB" id="5854685at2759"/>
<dbReference type="CDD" id="cd14473">
    <property type="entry name" value="FERM_B-lobe"/>
    <property type="match status" value="1"/>
</dbReference>
<name>A0A4Z2DF26_SCHJA</name>
<dbReference type="Gene3D" id="3.10.20.90">
    <property type="entry name" value="Phosphatidylinositol 3-kinase Catalytic Subunit, Chain A, domain 1"/>
    <property type="match status" value="1"/>
</dbReference>
<dbReference type="GO" id="GO:0004725">
    <property type="term" value="F:protein tyrosine phosphatase activity"/>
    <property type="evidence" value="ECO:0007669"/>
    <property type="project" value="TreeGrafter"/>
</dbReference>
<dbReference type="InterPro" id="IPR019749">
    <property type="entry name" value="Band_41_domain"/>
</dbReference>
<dbReference type="Gene3D" id="1.20.80.10">
    <property type="match status" value="1"/>
</dbReference>
<dbReference type="PRINTS" id="PR00935">
    <property type="entry name" value="BAND41"/>
</dbReference>
<dbReference type="InterPro" id="IPR029071">
    <property type="entry name" value="Ubiquitin-like_domsf"/>
</dbReference>
<protein>
    <submittedName>
        <fullName evidence="3">Tyrosine-protein phosphatase non-receptor type 14</fullName>
    </submittedName>
</protein>
<dbReference type="InterPro" id="IPR035963">
    <property type="entry name" value="FERM_2"/>
</dbReference>
<dbReference type="SUPFAM" id="SSF54236">
    <property type="entry name" value="Ubiquitin-like"/>
    <property type="match status" value="1"/>
</dbReference>
<dbReference type="AlphaFoldDB" id="A0A4Z2DF26"/>
<organism evidence="3 4">
    <name type="scientific">Schistosoma japonicum</name>
    <name type="common">Blood fluke</name>
    <dbReference type="NCBI Taxonomy" id="6182"/>
    <lineage>
        <taxon>Eukaryota</taxon>
        <taxon>Metazoa</taxon>
        <taxon>Spiralia</taxon>
        <taxon>Lophotrochozoa</taxon>
        <taxon>Platyhelminthes</taxon>
        <taxon>Trematoda</taxon>
        <taxon>Digenea</taxon>
        <taxon>Strigeidida</taxon>
        <taxon>Schistosomatoidea</taxon>
        <taxon>Schistosomatidae</taxon>
        <taxon>Schistosoma</taxon>
    </lineage>
</organism>
<dbReference type="STRING" id="6182.A0A4Z2DF26"/>
<dbReference type="InterPro" id="IPR014352">
    <property type="entry name" value="FERM/acyl-CoA-bd_prot_sf"/>
</dbReference>
<proteinExistence type="predicted"/>
<dbReference type="PANTHER" id="PTHR45706">
    <property type="entry name" value="TYROSINE-PROTEIN PHOSPHATASE"/>
    <property type="match status" value="1"/>
</dbReference>
<dbReference type="Proteomes" id="UP000311919">
    <property type="component" value="Unassembled WGS sequence"/>
</dbReference>
<dbReference type="PANTHER" id="PTHR45706:SF1">
    <property type="entry name" value="PEZ, ISOFORM A"/>
    <property type="match status" value="1"/>
</dbReference>
<reference evidence="3 4" key="1">
    <citation type="submission" date="2019-03" db="EMBL/GenBank/DDBJ databases">
        <title>An improved genome assembly of the fluke Schistosoma japonicum.</title>
        <authorList>
            <person name="Hu W."/>
            <person name="Luo F."/>
            <person name="Yin M."/>
            <person name="Mo X."/>
            <person name="Sun C."/>
            <person name="Wu Q."/>
            <person name="Zhu B."/>
            <person name="Xiang M."/>
            <person name="Wang J."/>
            <person name="Wang Y."/>
            <person name="Zhang T."/>
            <person name="Xu B."/>
            <person name="Zheng H."/>
            <person name="Feng Z."/>
        </authorList>
    </citation>
    <scope>NUCLEOTIDE SEQUENCE [LARGE SCALE GENOMIC DNA]</scope>
    <source>
        <strain evidence="3">HuSjv2</strain>
        <tissue evidence="3">Worms</tissue>
    </source>
</reference>
<dbReference type="PROSITE" id="PS50057">
    <property type="entry name" value="FERM_3"/>
    <property type="match status" value="1"/>
</dbReference>
<evidence type="ECO:0000313" key="4">
    <source>
        <dbReference type="Proteomes" id="UP000311919"/>
    </source>
</evidence>
<comment type="caution">
    <text evidence="3">The sequence shown here is derived from an EMBL/GenBank/DDBJ whole genome shotgun (WGS) entry which is preliminary data.</text>
</comment>
<dbReference type="Pfam" id="PF09379">
    <property type="entry name" value="FERM_N"/>
    <property type="match status" value="1"/>
</dbReference>
<dbReference type="EMBL" id="SKCS01000157">
    <property type="protein sequence ID" value="TNN15071.1"/>
    <property type="molecule type" value="Genomic_DNA"/>
</dbReference>
<dbReference type="InterPro" id="IPR018979">
    <property type="entry name" value="FERM_N"/>
</dbReference>
<dbReference type="Pfam" id="PF00373">
    <property type="entry name" value="FERM_M"/>
    <property type="match status" value="1"/>
</dbReference>
<gene>
    <name evidence="3" type="ORF">EWB00_001638</name>
</gene>
<accession>A0A4Z2DF26</accession>